<organism evidence="2 3">
    <name type="scientific">Exophiala dermatitidis</name>
    <name type="common">Black yeast-like fungus</name>
    <name type="synonym">Wangiella dermatitidis</name>
    <dbReference type="NCBI Taxonomy" id="5970"/>
    <lineage>
        <taxon>Eukaryota</taxon>
        <taxon>Fungi</taxon>
        <taxon>Dikarya</taxon>
        <taxon>Ascomycota</taxon>
        <taxon>Pezizomycotina</taxon>
        <taxon>Eurotiomycetes</taxon>
        <taxon>Chaetothyriomycetidae</taxon>
        <taxon>Chaetothyriales</taxon>
        <taxon>Herpotrichiellaceae</taxon>
        <taxon>Exophiala</taxon>
    </lineage>
</organism>
<dbReference type="GO" id="GO:1990269">
    <property type="term" value="F:RNA polymerase II C-terminal domain phosphoserine binding"/>
    <property type="evidence" value="ECO:0007669"/>
    <property type="project" value="TreeGrafter"/>
</dbReference>
<feature type="compositionally biased region" description="Acidic residues" evidence="1">
    <location>
        <begin position="392"/>
        <end position="431"/>
    </location>
</feature>
<dbReference type="Pfam" id="PF04004">
    <property type="entry name" value="Leo1"/>
    <property type="match status" value="1"/>
</dbReference>
<gene>
    <name evidence="2" type="ORF">HRR80_005021</name>
</gene>
<dbReference type="GO" id="GO:0006368">
    <property type="term" value="P:transcription elongation by RNA polymerase II"/>
    <property type="evidence" value="ECO:0007669"/>
    <property type="project" value="InterPro"/>
</dbReference>
<dbReference type="PANTHER" id="PTHR23146:SF0">
    <property type="entry name" value="RNA POLYMERASE-ASSOCIATED PROTEIN LEO1"/>
    <property type="match status" value="1"/>
</dbReference>
<reference evidence="2" key="1">
    <citation type="submission" date="2023-01" db="EMBL/GenBank/DDBJ databases">
        <title>Exophiala dermititidis isolated from Cystic Fibrosis Patient.</title>
        <authorList>
            <person name="Kurbessoian T."/>
            <person name="Crocker A."/>
            <person name="Murante D."/>
            <person name="Hogan D.A."/>
            <person name="Stajich J.E."/>
        </authorList>
    </citation>
    <scope>NUCLEOTIDE SEQUENCE</scope>
    <source>
        <strain evidence="2">Ex8</strain>
    </source>
</reference>
<evidence type="ECO:0000256" key="1">
    <source>
        <dbReference type="SAM" id="MobiDB-lite"/>
    </source>
</evidence>
<feature type="compositionally biased region" description="Low complexity" evidence="1">
    <location>
        <begin position="478"/>
        <end position="496"/>
    </location>
</feature>
<dbReference type="PANTHER" id="PTHR23146">
    <property type="entry name" value="LEO1 PROTEIN"/>
    <property type="match status" value="1"/>
</dbReference>
<comment type="caution">
    <text evidence="2">The sequence shown here is derived from an EMBL/GenBank/DDBJ whole genome shotgun (WGS) entry which is preliminary data.</text>
</comment>
<dbReference type="EMBL" id="JAJGCB010000009">
    <property type="protein sequence ID" value="KAJ8990962.1"/>
    <property type="molecule type" value="Genomic_DNA"/>
</dbReference>
<evidence type="ECO:0008006" key="4">
    <source>
        <dbReference type="Google" id="ProtNLM"/>
    </source>
</evidence>
<feature type="compositionally biased region" description="Basic and acidic residues" evidence="1">
    <location>
        <begin position="1"/>
        <end position="15"/>
    </location>
</feature>
<evidence type="ECO:0000313" key="3">
    <source>
        <dbReference type="Proteomes" id="UP001161757"/>
    </source>
</evidence>
<evidence type="ECO:0000313" key="2">
    <source>
        <dbReference type="EMBL" id="KAJ8990962.1"/>
    </source>
</evidence>
<proteinExistence type="predicted"/>
<protein>
    <recommendedName>
        <fullName evidence="4">RNA polymerase-associated protein LEO1</fullName>
    </recommendedName>
</protein>
<name>A0AAN6IUD2_EXODE</name>
<dbReference type="InterPro" id="IPR007149">
    <property type="entry name" value="Leo1"/>
</dbReference>
<dbReference type="AlphaFoldDB" id="A0AAN6IUD2"/>
<feature type="compositionally biased region" description="Basic and acidic residues" evidence="1">
    <location>
        <begin position="381"/>
        <end position="391"/>
    </location>
</feature>
<feature type="region of interest" description="Disordered" evidence="1">
    <location>
        <begin position="336"/>
        <end position="511"/>
    </location>
</feature>
<dbReference type="Proteomes" id="UP001161757">
    <property type="component" value="Unassembled WGS sequence"/>
</dbReference>
<feature type="compositionally biased region" description="Acidic residues" evidence="1">
    <location>
        <begin position="28"/>
        <end position="47"/>
    </location>
</feature>
<sequence length="511" mass="56868">MSAEEDSAHQARDFENEGSPHSLNGDTALDDDGDLFGDDDDELDQDINDSHRKLDDSELDSGDDEGRTDRVATTVEDHDEELDEEQKQLKLLDVDLARVNPPEGQELYLLTMPPFLGVKHRNFVPATYEPPTAPHDGRDPETDPTAKFSAFSTAASTIFWRRDPKNPELLQSNSRIVRWSDGSLTLQIASSPKDHYRISTTALRQSWPKKSGASQSDYDANKDSHNYLAAPHMTAGVDLQIMAPFDASMKIQPTGDLADESVLKLQQSLAAATQMHDPLANLKQVKEDPELAKKAAEMFEKERTRASRKREAAEDRLLMRKDRVLGRAGLGRYGGAGLSVAGLEDDDGMPLARGKKSGGMSARRRKVNRRGDIYSDDEDENMPRGRGREDEYDREDDFLAASDEEPEIYDDEEGGEEPEAEEEDPDVDDLEIEGRETVIENRTRGGNERDGRERDRDRGRDRGSTPKRSASDDDDGQTEGQQAQGDAAAAPGGTPQARKKRRVIDDDEDEE</sequence>
<dbReference type="GO" id="GO:0032968">
    <property type="term" value="P:positive regulation of transcription elongation by RNA polymerase II"/>
    <property type="evidence" value="ECO:0007669"/>
    <property type="project" value="TreeGrafter"/>
</dbReference>
<feature type="compositionally biased region" description="Basic and acidic residues" evidence="1">
    <location>
        <begin position="432"/>
        <end position="464"/>
    </location>
</feature>
<dbReference type="GO" id="GO:0016593">
    <property type="term" value="C:Cdc73/Paf1 complex"/>
    <property type="evidence" value="ECO:0007669"/>
    <property type="project" value="InterPro"/>
</dbReference>
<accession>A0AAN6IUD2</accession>
<feature type="region of interest" description="Disordered" evidence="1">
    <location>
        <begin position="1"/>
        <end position="85"/>
    </location>
</feature>